<feature type="transmembrane region" description="Helical" evidence="7">
    <location>
        <begin position="165"/>
        <end position="192"/>
    </location>
</feature>
<dbReference type="InterPro" id="IPR000014">
    <property type="entry name" value="PAS"/>
</dbReference>
<dbReference type="AlphaFoldDB" id="A0A498KSX3"/>
<dbReference type="CDD" id="cd00082">
    <property type="entry name" value="HisKA"/>
    <property type="match status" value="1"/>
</dbReference>
<proteinExistence type="predicted"/>
<sequence length="590" mass="64969">MSSCVYQHTRHLGDILILLPFFVFPTVSIAPFDLMIFGIPALIAVGVALSAWQYRSNPGGTPLIIHGLGSAVWVLSYGAGTRLNSQLIAPGMLGLSWLAAVAVAFSGMYVAVEYTERAWLKHPAILGSIGGYLCLEALMIGLNPADLFYSRAPTVVQNGTPVYEFGAWWTVHLIVAFAAAAAMLGMFLEAYLSHSGRYRRQARAIVAGIAISYTALIIEVAGLEPYPDLLYNTTMVGDTILSVAFLWALFYADFLHLTPVARETLLEEVEDATVVTDRQGRLSYLNRTAQDLFGIDPEYVGMPADDVFIQGTNKRLDQFTDTDNSKTEIVVTPEDERRYFSVSASSLNGDRGRAFVFHEITAERKFRQRIEEQRDNLETLNQVLRHDIRNDLQLVIAYADLLDDECETEDEKQYIDTINESADHAVELTQTARDLSEVMLTDEFEEQRLNFQTMLADEVAEVQASYPGATLEFGTEIPSVTLAASDMISSVFRNLLKNAIQHNNKEVAEVIVSATDHGDTLTVTIADNGPGVPDDQKEAVFGKGERGLDSTGTGIGLHLVDTLVNVHDGEVWIEDNEPEGAIFTVELPTV</sequence>
<dbReference type="Pfam" id="PF16927">
    <property type="entry name" value="HisKA_7TM"/>
    <property type="match status" value="1"/>
</dbReference>
<keyword evidence="7" id="KW-0812">Transmembrane</keyword>
<evidence type="ECO:0000313" key="11">
    <source>
        <dbReference type="Proteomes" id="UP000289691"/>
    </source>
</evidence>
<keyword evidence="4" id="KW-0808">Transferase</keyword>
<evidence type="ECO:0000256" key="4">
    <source>
        <dbReference type="ARBA" id="ARBA00022679"/>
    </source>
</evidence>
<keyword evidence="3" id="KW-0597">Phosphoprotein</keyword>
<dbReference type="EMBL" id="RDFA01000005">
    <property type="protein sequence ID" value="RXK47746.1"/>
    <property type="molecule type" value="Genomic_DNA"/>
</dbReference>
<dbReference type="SMART" id="SM00387">
    <property type="entry name" value="HATPase_c"/>
    <property type="match status" value="1"/>
</dbReference>
<dbReference type="Gene3D" id="1.10.287.130">
    <property type="match status" value="1"/>
</dbReference>
<dbReference type="InterPro" id="IPR050736">
    <property type="entry name" value="Sensor_HK_Regulatory"/>
</dbReference>
<dbReference type="CDD" id="cd00130">
    <property type="entry name" value="PAS"/>
    <property type="match status" value="1"/>
</dbReference>
<dbReference type="Pfam" id="PF02518">
    <property type="entry name" value="HATPase_c"/>
    <property type="match status" value="1"/>
</dbReference>
<evidence type="ECO:0000256" key="1">
    <source>
        <dbReference type="ARBA" id="ARBA00000085"/>
    </source>
</evidence>
<keyword evidence="11" id="KW-1185">Reference proteome</keyword>
<dbReference type="InterPro" id="IPR003661">
    <property type="entry name" value="HisK_dim/P_dom"/>
</dbReference>
<feature type="transmembrane region" description="Helical" evidence="7">
    <location>
        <begin position="229"/>
        <end position="252"/>
    </location>
</feature>
<dbReference type="NCBIfam" id="TIGR00229">
    <property type="entry name" value="sensory_box"/>
    <property type="match status" value="1"/>
</dbReference>
<evidence type="ECO:0000256" key="3">
    <source>
        <dbReference type="ARBA" id="ARBA00022553"/>
    </source>
</evidence>
<evidence type="ECO:0000259" key="8">
    <source>
        <dbReference type="PROSITE" id="PS50109"/>
    </source>
</evidence>
<dbReference type="PROSITE" id="PS50109">
    <property type="entry name" value="HIS_KIN"/>
    <property type="match status" value="1"/>
</dbReference>
<evidence type="ECO:0000256" key="2">
    <source>
        <dbReference type="ARBA" id="ARBA00012438"/>
    </source>
</evidence>
<dbReference type="Pfam" id="PF08448">
    <property type="entry name" value="PAS_4"/>
    <property type="match status" value="1"/>
</dbReference>
<dbReference type="Pfam" id="PF00512">
    <property type="entry name" value="HisKA"/>
    <property type="match status" value="1"/>
</dbReference>
<feature type="transmembrane region" description="Helical" evidence="7">
    <location>
        <begin position="61"/>
        <end position="80"/>
    </location>
</feature>
<dbReference type="PANTHER" id="PTHR43711">
    <property type="entry name" value="TWO-COMPONENT HISTIDINE KINASE"/>
    <property type="match status" value="1"/>
</dbReference>
<evidence type="ECO:0000313" key="10">
    <source>
        <dbReference type="EMBL" id="RXK47746.1"/>
    </source>
</evidence>
<dbReference type="SUPFAM" id="SSF55785">
    <property type="entry name" value="PYP-like sensor domain (PAS domain)"/>
    <property type="match status" value="1"/>
</dbReference>
<name>A0A498KSX3_9EURY</name>
<dbReference type="Gene3D" id="3.30.450.20">
    <property type="entry name" value="PAS domain"/>
    <property type="match status" value="1"/>
</dbReference>
<dbReference type="InterPro" id="IPR004358">
    <property type="entry name" value="Sig_transdc_His_kin-like_C"/>
</dbReference>
<dbReference type="SMART" id="SM00388">
    <property type="entry name" value="HisKA"/>
    <property type="match status" value="1"/>
</dbReference>
<feature type="domain" description="PAS" evidence="9">
    <location>
        <begin position="265"/>
        <end position="300"/>
    </location>
</feature>
<feature type="transmembrane region" description="Helical" evidence="7">
    <location>
        <begin position="124"/>
        <end position="145"/>
    </location>
</feature>
<comment type="catalytic activity">
    <reaction evidence="1">
        <text>ATP + protein L-histidine = ADP + protein N-phospho-L-histidine.</text>
        <dbReference type="EC" id="2.7.13.3"/>
    </reaction>
</comment>
<dbReference type="InterPro" id="IPR031621">
    <property type="entry name" value="HisKA_7TM"/>
</dbReference>
<dbReference type="PANTHER" id="PTHR43711:SF1">
    <property type="entry name" value="HISTIDINE KINASE 1"/>
    <property type="match status" value="1"/>
</dbReference>
<keyword evidence="6" id="KW-0902">Two-component regulatory system</keyword>
<dbReference type="PROSITE" id="PS50112">
    <property type="entry name" value="PAS"/>
    <property type="match status" value="1"/>
</dbReference>
<evidence type="ECO:0000259" key="9">
    <source>
        <dbReference type="PROSITE" id="PS50112"/>
    </source>
</evidence>
<dbReference type="InterPro" id="IPR005467">
    <property type="entry name" value="His_kinase_dom"/>
</dbReference>
<dbReference type="Proteomes" id="UP000289691">
    <property type="component" value="Unassembled WGS sequence"/>
</dbReference>
<dbReference type="Gene3D" id="3.30.565.10">
    <property type="entry name" value="Histidine kinase-like ATPase, C-terminal domain"/>
    <property type="match status" value="1"/>
</dbReference>
<gene>
    <name evidence="10" type="ORF">EAF64_13915</name>
</gene>
<feature type="transmembrane region" description="Helical" evidence="7">
    <location>
        <begin position="92"/>
        <end position="112"/>
    </location>
</feature>
<organism evidence="10 11">
    <name type="scientific">Halorientalis pallida</name>
    <dbReference type="NCBI Taxonomy" id="2479928"/>
    <lineage>
        <taxon>Archaea</taxon>
        <taxon>Methanobacteriati</taxon>
        <taxon>Methanobacteriota</taxon>
        <taxon>Stenosarchaea group</taxon>
        <taxon>Halobacteria</taxon>
        <taxon>Halobacteriales</taxon>
        <taxon>Haloarculaceae</taxon>
        <taxon>Halorientalis</taxon>
    </lineage>
</organism>
<feature type="transmembrane region" description="Helical" evidence="7">
    <location>
        <begin position="204"/>
        <end position="223"/>
    </location>
</feature>
<evidence type="ECO:0000256" key="7">
    <source>
        <dbReference type="SAM" id="Phobius"/>
    </source>
</evidence>
<keyword evidence="7" id="KW-0472">Membrane</keyword>
<dbReference type="InterPro" id="IPR013656">
    <property type="entry name" value="PAS_4"/>
</dbReference>
<dbReference type="EC" id="2.7.13.3" evidence="2"/>
<keyword evidence="5" id="KW-0418">Kinase</keyword>
<dbReference type="PRINTS" id="PR00344">
    <property type="entry name" value="BCTRLSENSOR"/>
</dbReference>
<reference evidence="10 11" key="1">
    <citation type="submission" date="2019-01" db="EMBL/GenBank/DDBJ databases">
        <title>Halorientalis sp. F13-25 a new haloarchaeum isolated from hypersaline water.</title>
        <authorList>
            <person name="Ana D.-V."/>
            <person name="Cristina S.-P."/>
            <person name="Antonio V."/>
        </authorList>
    </citation>
    <scope>NUCLEOTIDE SEQUENCE [LARGE SCALE GENOMIC DNA]</scope>
    <source>
        <strain evidence="10 11">F13-25</strain>
    </source>
</reference>
<dbReference type="InterPro" id="IPR036890">
    <property type="entry name" value="HATPase_C_sf"/>
</dbReference>
<comment type="caution">
    <text evidence="10">The sequence shown here is derived from an EMBL/GenBank/DDBJ whole genome shotgun (WGS) entry which is preliminary data.</text>
</comment>
<protein>
    <recommendedName>
        <fullName evidence="2">histidine kinase</fullName>
        <ecNumber evidence="2">2.7.13.3</ecNumber>
    </recommendedName>
</protein>
<accession>A0A498KSX3</accession>
<dbReference type="InterPro" id="IPR003594">
    <property type="entry name" value="HATPase_dom"/>
</dbReference>
<dbReference type="SUPFAM" id="SSF55874">
    <property type="entry name" value="ATPase domain of HSP90 chaperone/DNA topoisomerase II/histidine kinase"/>
    <property type="match status" value="1"/>
</dbReference>
<dbReference type="GO" id="GO:0000155">
    <property type="term" value="F:phosphorelay sensor kinase activity"/>
    <property type="evidence" value="ECO:0007669"/>
    <property type="project" value="InterPro"/>
</dbReference>
<evidence type="ECO:0000256" key="5">
    <source>
        <dbReference type="ARBA" id="ARBA00022777"/>
    </source>
</evidence>
<dbReference type="SUPFAM" id="SSF47384">
    <property type="entry name" value="Homodimeric domain of signal transducing histidine kinase"/>
    <property type="match status" value="1"/>
</dbReference>
<feature type="domain" description="Histidine kinase" evidence="8">
    <location>
        <begin position="383"/>
        <end position="590"/>
    </location>
</feature>
<evidence type="ECO:0000256" key="6">
    <source>
        <dbReference type="ARBA" id="ARBA00023012"/>
    </source>
</evidence>
<dbReference type="InterPro" id="IPR036097">
    <property type="entry name" value="HisK_dim/P_sf"/>
</dbReference>
<dbReference type="InterPro" id="IPR035965">
    <property type="entry name" value="PAS-like_dom_sf"/>
</dbReference>
<keyword evidence="7" id="KW-1133">Transmembrane helix</keyword>